<proteinExistence type="predicted"/>
<name>A0ABS1E5T3_9GAMM</name>
<dbReference type="Pfam" id="PF03923">
    <property type="entry name" value="Lipoprotein_16"/>
    <property type="match status" value="1"/>
</dbReference>
<evidence type="ECO:0008006" key="4">
    <source>
        <dbReference type="Google" id="ProtNLM"/>
    </source>
</evidence>
<feature type="compositionally biased region" description="Low complexity" evidence="1">
    <location>
        <begin position="1"/>
        <end position="22"/>
    </location>
</feature>
<protein>
    <recommendedName>
        <fullName evidence="4">Lipoprotein</fullName>
    </recommendedName>
</protein>
<gene>
    <name evidence="2" type="ORF">CKO13_05870</name>
</gene>
<evidence type="ECO:0000313" key="3">
    <source>
        <dbReference type="Proteomes" id="UP000738126"/>
    </source>
</evidence>
<comment type="caution">
    <text evidence="2">The sequence shown here is derived from an EMBL/GenBank/DDBJ whole genome shotgun (WGS) entry which is preliminary data.</text>
</comment>
<keyword evidence="3" id="KW-1185">Reference proteome</keyword>
<reference evidence="2 3" key="1">
    <citation type="journal article" date="2020" name="Microorganisms">
        <title>Osmotic Adaptation and Compatible Solute Biosynthesis of Phototrophic Bacteria as Revealed from Genome Analyses.</title>
        <authorList>
            <person name="Imhoff J.F."/>
            <person name="Rahn T."/>
            <person name="Kunzel S."/>
            <person name="Keller A."/>
            <person name="Neulinger S.C."/>
        </authorList>
    </citation>
    <scope>NUCLEOTIDE SEQUENCE [LARGE SCALE GENOMIC DNA]</scope>
    <source>
        <strain evidence="2 3">DSM 15116</strain>
    </source>
</reference>
<dbReference type="InterPro" id="IPR005619">
    <property type="entry name" value="Uncharacterised_YajG"/>
</dbReference>
<dbReference type="Proteomes" id="UP000738126">
    <property type="component" value="Unassembled WGS sequence"/>
</dbReference>
<sequence length="230" mass="23852">MARAAGAADQPAQRPAEPADAPAAPPGAGGVAPVTGRRTGLAGLLAGLALALAAAGCAPGPQSVRPAPTAAIEERPADPPSGTLALRVIDRRPSPVLGYRDEGRGVTLRTEGDLAAAVREGLAAALAGQGLEVLAWDGEAERRLTVHIRSLDYQRSGGLLSRRVRLRSQWWVQGRIDGAPYTAEVAASAEQRALFGPGKAQNRKLVDRVLARGIRQLATSPELLRLLRGG</sequence>
<accession>A0ABS1E5T3</accession>
<evidence type="ECO:0000313" key="2">
    <source>
        <dbReference type="EMBL" id="MBK1726557.1"/>
    </source>
</evidence>
<feature type="region of interest" description="Disordered" evidence="1">
    <location>
        <begin position="59"/>
        <end position="83"/>
    </location>
</feature>
<evidence type="ECO:0000256" key="1">
    <source>
        <dbReference type="SAM" id="MobiDB-lite"/>
    </source>
</evidence>
<organism evidence="2 3">
    <name type="scientific">Halorhodospira neutriphila</name>
    <dbReference type="NCBI Taxonomy" id="168379"/>
    <lineage>
        <taxon>Bacteria</taxon>
        <taxon>Pseudomonadati</taxon>
        <taxon>Pseudomonadota</taxon>
        <taxon>Gammaproteobacteria</taxon>
        <taxon>Chromatiales</taxon>
        <taxon>Ectothiorhodospiraceae</taxon>
        <taxon>Halorhodospira</taxon>
    </lineage>
</organism>
<dbReference type="EMBL" id="NRSH01000050">
    <property type="protein sequence ID" value="MBK1726557.1"/>
    <property type="molecule type" value="Genomic_DNA"/>
</dbReference>
<feature type="region of interest" description="Disordered" evidence="1">
    <location>
        <begin position="1"/>
        <end position="33"/>
    </location>
</feature>